<organism evidence="4 5">
    <name type="scientific">Porphyromonas miyakawae</name>
    <dbReference type="NCBI Taxonomy" id="3137470"/>
    <lineage>
        <taxon>Bacteria</taxon>
        <taxon>Pseudomonadati</taxon>
        <taxon>Bacteroidota</taxon>
        <taxon>Bacteroidia</taxon>
        <taxon>Bacteroidales</taxon>
        <taxon>Porphyromonadaceae</taxon>
        <taxon>Porphyromonas</taxon>
    </lineage>
</organism>
<dbReference type="PANTHER" id="PTHR22916">
    <property type="entry name" value="GLYCOSYLTRANSFERASE"/>
    <property type="match status" value="1"/>
</dbReference>
<evidence type="ECO:0000256" key="1">
    <source>
        <dbReference type="ARBA" id="ARBA00022676"/>
    </source>
</evidence>
<dbReference type="SUPFAM" id="SSF53448">
    <property type="entry name" value="Nucleotide-diphospho-sugar transferases"/>
    <property type="match status" value="1"/>
</dbReference>
<evidence type="ECO:0000313" key="5">
    <source>
        <dbReference type="Proteomes" id="UP001628220"/>
    </source>
</evidence>
<dbReference type="InterPro" id="IPR001173">
    <property type="entry name" value="Glyco_trans_2-like"/>
</dbReference>
<keyword evidence="5" id="KW-1185">Reference proteome</keyword>
<keyword evidence="2" id="KW-0808">Transferase</keyword>
<reference evidence="4 5" key="1">
    <citation type="journal article" date="2025" name="Int. J. Syst. Evol. Microbiol.">
        <title>Desulfovibrio falkowii sp. nov., Porphyromonas miyakawae sp. nov., Mediterraneibacter flintii sp. nov. and Owariibacterium komagatae gen. nov., sp. nov., isolated from human faeces.</title>
        <authorList>
            <person name="Hamaguchi T."/>
            <person name="Ohara M."/>
            <person name="Hisatomi A."/>
            <person name="Sekiguchi K."/>
            <person name="Takeda J.I."/>
            <person name="Ueyama J."/>
            <person name="Ito M."/>
            <person name="Nishiwaki H."/>
            <person name="Ogi T."/>
            <person name="Hirayama M."/>
            <person name="Ohkuma M."/>
            <person name="Sakamoto M."/>
            <person name="Ohno K."/>
        </authorList>
    </citation>
    <scope>NUCLEOTIDE SEQUENCE [LARGE SCALE GENOMIC DNA]</scope>
    <source>
        <strain evidence="4 5">13CB11C</strain>
    </source>
</reference>
<name>A0ABQ0E3J3_9PORP</name>
<sequence>MKPLVSVIIPIYKVERYIARCLHSVLSQDYTPMEVILVDDASPDRSVEIARRIIDTEAKEGHSVRLLTHEHNCGLGAARRTAMEAVKGDWLLILDSDDWWDNTHVVSDWMQVALEGSHDVVIANYSLHYPNKDIFMEVPQLASGKEAAHSILCSLQESYVWNKLYAMQLFKPFIPCFEKGRNMWEDYYSVPRILYHATSVGYYKGCTVHYEQGNASSYTHRLSKQNIREMHAIIQSLAHYFLDEMSDQAFRDAIDRSLLNLKMQAYRSLPIRDFGKIRKAIPASVDRYIAVMPWSRLAKTKYRLMNRPLTAPLGKAIQWGISLTRRLIYG</sequence>
<accession>A0ABQ0E3J3</accession>
<dbReference type="PANTHER" id="PTHR22916:SF51">
    <property type="entry name" value="GLYCOSYLTRANSFERASE EPSH-RELATED"/>
    <property type="match status" value="1"/>
</dbReference>
<evidence type="ECO:0000256" key="2">
    <source>
        <dbReference type="ARBA" id="ARBA00022679"/>
    </source>
</evidence>
<protein>
    <submittedName>
        <fullName evidence="4">Glycosyltransferase family 2 protein</fullName>
    </submittedName>
</protein>
<proteinExistence type="predicted"/>
<dbReference type="EMBL" id="BAAFSF010000004">
    <property type="protein sequence ID" value="GAB1252222.1"/>
    <property type="molecule type" value="Genomic_DNA"/>
</dbReference>
<evidence type="ECO:0000313" key="4">
    <source>
        <dbReference type="EMBL" id="GAB1252222.1"/>
    </source>
</evidence>
<keyword evidence="1" id="KW-0328">Glycosyltransferase</keyword>
<dbReference type="CDD" id="cd00761">
    <property type="entry name" value="Glyco_tranf_GTA_type"/>
    <property type="match status" value="1"/>
</dbReference>
<gene>
    <name evidence="4" type="ORF">Tsumi_13280</name>
</gene>
<dbReference type="Pfam" id="PF00535">
    <property type="entry name" value="Glycos_transf_2"/>
    <property type="match status" value="1"/>
</dbReference>
<comment type="caution">
    <text evidence="4">The sequence shown here is derived from an EMBL/GenBank/DDBJ whole genome shotgun (WGS) entry which is preliminary data.</text>
</comment>
<dbReference type="Proteomes" id="UP001628220">
    <property type="component" value="Unassembled WGS sequence"/>
</dbReference>
<dbReference type="RefSeq" id="WP_411915982.1">
    <property type="nucleotide sequence ID" value="NZ_BAAFSF010000004.1"/>
</dbReference>
<dbReference type="Gene3D" id="3.90.550.10">
    <property type="entry name" value="Spore Coat Polysaccharide Biosynthesis Protein SpsA, Chain A"/>
    <property type="match status" value="1"/>
</dbReference>
<dbReference type="InterPro" id="IPR029044">
    <property type="entry name" value="Nucleotide-diphossugar_trans"/>
</dbReference>
<feature type="domain" description="Glycosyltransferase 2-like" evidence="3">
    <location>
        <begin position="6"/>
        <end position="137"/>
    </location>
</feature>
<evidence type="ECO:0000259" key="3">
    <source>
        <dbReference type="Pfam" id="PF00535"/>
    </source>
</evidence>